<dbReference type="Proteomes" id="UP000594468">
    <property type="component" value="Chromosome"/>
</dbReference>
<organism evidence="2 3">
    <name type="scientific">Phototrophicus methaneseepsis</name>
    <dbReference type="NCBI Taxonomy" id="2710758"/>
    <lineage>
        <taxon>Bacteria</taxon>
        <taxon>Bacillati</taxon>
        <taxon>Chloroflexota</taxon>
        <taxon>Candidatus Thermofontia</taxon>
        <taxon>Phototrophicales</taxon>
        <taxon>Phototrophicaceae</taxon>
        <taxon>Phototrophicus</taxon>
    </lineage>
</organism>
<sequence length="314" mass="35241">MQIAPLTFQDVNAWATLLALCFHRTEAEMVALLHWLNKLGNLVAWGAWEDNQLVAQYTCLIRSVYAYDTLYKAGMSMNMAVHPDYRGRGLIKHVAAPVYDSVQQQGGMMGLGFSNADGVRVDRNSKSYGYQVIGQMQPVIGLLQASPHPNIQLCDHLPGSEQGFNDACQLDIRQNGIAFLKTPDTFISRYAAHPFRKYQYGIWEEAGQIQGIVVYRDIQILGIPCVALLDAWGADLRGLIAQWMGAIRKKGALIVQALLTPAHPVRKALATMQPLFRQPYTRNPYYLTLKHLGQDQPIYSFDFNSWHFIGGDIL</sequence>
<dbReference type="InterPro" id="IPR000182">
    <property type="entry name" value="GNAT_dom"/>
</dbReference>
<dbReference type="SUPFAM" id="SSF55729">
    <property type="entry name" value="Acyl-CoA N-acyltransferases (Nat)"/>
    <property type="match status" value="1"/>
</dbReference>
<accession>A0A7S8EC14</accession>
<dbReference type="EMBL" id="CP062983">
    <property type="protein sequence ID" value="QPC83963.1"/>
    <property type="molecule type" value="Genomic_DNA"/>
</dbReference>
<name>A0A7S8EC14_9CHLR</name>
<evidence type="ECO:0000313" key="2">
    <source>
        <dbReference type="EMBL" id="QPC83963.1"/>
    </source>
</evidence>
<feature type="domain" description="N-acetyltransferase" evidence="1">
    <location>
        <begin position="1"/>
        <end position="149"/>
    </location>
</feature>
<dbReference type="AlphaFoldDB" id="A0A7S8EC14"/>
<keyword evidence="2" id="KW-0808">Transferase</keyword>
<dbReference type="InterPro" id="IPR016181">
    <property type="entry name" value="Acyl_CoA_acyltransferase"/>
</dbReference>
<dbReference type="Pfam" id="PF13527">
    <property type="entry name" value="Acetyltransf_9"/>
    <property type="match status" value="1"/>
</dbReference>
<gene>
    <name evidence="2" type="ORF">G4Y79_06170</name>
</gene>
<reference evidence="2 3" key="1">
    <citation type="submission" date="2020-02" db="EMBL/GenBank/DDBJ databases">
        <authorList>
            <person name="Zheng R.K."/>
            <person name="Sun C.M."/>
        </authorList>
    </citation>
    <scope>NUCLEOTIDE SEQUENCE [LARGE SCALE GENOMIC DNA]</scope>
    <source>
        <strain evidence="3">rifampicinis</strain>
    </source>
</reference>
<dbReference type="CDD" id="cd04301">
    <property type="entry name" value="NAT_SF"/>
    <property type="match status" value="1"/>
</dbReference>
<keyword evidence="3" id="KW-1185">Reference proteome</keyword>
<dbReference type="RefSeq" id="WP_195172027.1">
    <property type="nucleotide sequence ID" value="NZ_CP062983.1"/>
</dbReference>
<proteinExistence type="predicted"/>
<evidence type="ECO:0000259" key="1">
    <source>
        <dbReference type="PROSITE" id="PS51186"/>
    </source>
</evidence>
<dbReference type="PROSITE" id="PS51186">
    <property type="entry name" value="GNAT"/>
    <property type="match status" value="1"/>
</dbReference>
<dbReference type="GO" id="GO:0016747">
    <property type="term" value="F:acyltransferase activity, transferring groups other than amino-acyl groups"/>
    <property type="evidence" value="ECO:0007669"/>
    <property type="project" value="InterPro"/>
</dbReference>
<evidence type="ECO:0000313" key="3">
    <source>
        <dbReference type="Proteomes" id="UP000594468"/>
    </source>
</evidence>
<dbReference type="KEGG" id="pmet:G4Y79_06170"/>
<dbReference type="Gene3D" id="3.40.630.30">
    <property type="match status" value="1"/>
</dbReference>
<protein>
    <submittedName>
        <fullName evidence="2">GNAT family N-acetyltransferase</fullName>
    </submittedName>
</protein>